<organism evidence="3 4">
    <name type="scientific">Algibacter mikhailovii</name>
    <dbReference type="NCBI Taxonomy" id="425498"/>
    <lineage>
        <taxon>Bacteria</taxon>
        <taxon>Pseudomonadati</taxon>
        <taxon>Bacteroidota</taxon>
        <taxon>Flavobacteriia</taxon>
        <taxon>Flavobacteriales</taxon>
        <taxon>Flavobacteriaceae</taxon>
        <taxon>Algibacter</taxon>
    </lineage>
</organism>
<keyword evidence="1" id="KW-0732">Signal</keyword>
<protein>
    <recommendedName>
        <fullName evidence="2">Secretion system C-terminal sorting domain-containing protein</fullName>
    </recommendedName>
</protein>
<reference evidence="3" key="1">
    <citation type="journal article" date="2014" name="Int. J. Syst. Evol. Microbiol.">
        <title>Complete genome sequence of Corynebacterium casei LMG S-19264T (=DSM 44701T), isolated from a smear-ripened cheese.</title>
        <authorList>
            <consortium name="US DOE Joint Genome Institute (JGI-PGF)"/>
            <person name="Walter F."/>
            <person name="Albersmeier A."/>
            <person name="Kalinowski J."/>
            <person name="Ruckert C."/>
        </authorList>
    </citation>
    <scope>NUCLEOTIDE SEQUENCE</scope>
    <source>
        <strain evidence="3">KCTC 12710</strain>
    </source>
</reference>
<reference evidence="3" key="2">
    <citation type="submission" date="2020-09" db="EMBL/GenBank/DDBJ databases">
        <authorList>
            <person name="Sun Q."/>
            <person name="Kim S."/>
        </authorList>
    </citation>
    <scope>NUCLEOTIDE SEQUENCE</scope>
    <source>
        <strain evidence="3">KCTC 12710</strain>
    </source>
</reference>
<accession>A0A918QWP7</accession>
<dbReference type="InterPro" id="IPR026444">
    <property type="entry name" value="Secre_tail"/>
</dbReference>
<evidence type="ECO:0000259" key="2">
    <source>
        <dbReference type="Pfam" id="PF18962"/>
    </source>
</evidence>
<dbReference type="RefSeq" id="WP_189359630.1">
    <property type="nucleotide sequence ID" value="NZ_BMWZ01000002.1"/>
</dbReference>
<dbReference type="AlphaFoldDB" id="A0A918QWP7"/>
<proteinExistence type="predicted"/>
<comment type="caution">
    <text evidence="3">The sequence shown here is derived from an EMBL/GenBank/DDBJ whole genome shotgun (WGS) entry which is preliminary data.</text>
</comment>
<dbReference type="EMBL" id="BMWZ01000002">
    <property type="protein sequence ID" value="GGZ74281.1"/>
    <property type="molecule type" value="Genomic_DNA"/>
</dbReference>
<sequence>MKTFIQAIIILGMVVLSYGQITFNGAHPLFDDQSFVFSFEAIDDTGRHSYTTAPIDGNQPCSGIGICELKISWNNTDRQWEMLADDGNGSFISPYVIFINKEASKPNPPGLNLGIWEVNTDLLTLEQAGGNLTTSNTLLTGNVQETALSVSKQALMNGLGIYPNPVSELLYIDTDLALDAIAIYDVRGYLVLGVDVVSSSIDVSTLSSGLYFLKINSESMAVTKKIVIN</sequence>
<evidence type="ECO:0000313" key="3">
    <source>
        <dbReference type="EMBL" id="GGZ74281.1"/>
    </source>
</evidence>
<name>A0A918QWP7_9FLAO</name>
<gene>
    <name evidence="3" type="ORF">GCM10007028_09490</name>
</gene>
<evidence type="ECO:0000256" key="1">
    <source>
        <dbReference type="ARBA" id="ARBA00022729"/>
    </source>
</evidence>
<dbReference type="Pfam" id="PF18962">
    <property type="entry name" value="Por_Secre_tail"/>
    <property type="match status" value="1"/>
</dbReference>
<keyword evidence="4" id="KW-1185">Reference proteome</keyword>
<dbReference type="NCBIfam" id="TIGR04183">
    <property type="entry name" value="Por_Secre_tail"/>
    <property type="match status" value="1"/>
</dbReference>
<dbReference type="Proteomes" id="UP000636004">
    <property type="component" value="Unassembled WGS sequence"/>
</dbReference>
<feature type="domain" description="Secretion system C-terminal sorting" evidence="2">
    <location>
        <begin position="161"/>
        <end position="228"/>
    </location>
</feature>
<evidence type="ECO:0000313" key="4">
    <source>
        <dbReference type="Proteomes" id="UP000636004"/>
    </source>
</evidence>